<dbReference type="RefSeq" id="WP_229804524.1">
    <property type="nucleotide sequence ID" value="NZ_BMYX01000004.1"/>
</dbReference>
<dbReference type="AlphaFoldDB" id="A0A918U905"/>
<feature type="transmembrane region" description="Helical" evidence="1">
    <location>
        <begin position="12"/>
        <end position="28"/>
    </location>
</feature>
<evidence type="ECO:0000313" key="3">
    <source>
        <dbReference type="Proteomes" id="UP000645257"/>
    </source>
</evidence>
<organism evidence="2 3">
    <name type="scientific">Paludibacterium paludis</name>
    <dbReference type="NCBI Taxonomy" id="1225769"/>
    <lineage>
        <taxon>Bacteria</taxon>
        <taxon>Pseudomonadati</taxon>
        <taxon>Pseudomonadota</taxon>
        <taxon>Betaproteobacteria</taxon>
        <taxon>Neisseriales</taxon>
        <taxon>Chromobacteriaceae</taxon>
        <taxon>Paludibacterium</taxon>
    </lineage>
</organism>
<sequence>MAICFFLSGEWLMLPVAFFIAFFATILADREQLAEMDASTAAMLLEGRQRPVFPAELFRGRELLFYRAGCPIYRYLVARDGLWQLLGEDGKVRQEDGMIRVFPGYVYQRVERPSAK</sequence>
<keyword evidence="1" id="KW-0812">Transmembrane</keyword>
<keyword evidence="1" id="KW-1133">Transmembrane helix</keyword>
<accession>A0A918U905</accession>
<keyword evidence="1" id="KW-0472">Membrane</keyword>
<proteinExistence type="predicted"/>
<evidence type="ECO:0000256" key="1">
    <source>
        <dbReference type="SAM" id="Phobius"/>
    </source>
</evidence>
<reference evidence="2" key="2">
    <citation type="submission" date="2020-09" db="EMBL/GenBank/DDBJ databases">
        <authorList>
            <person name="Sun Q."/>
            <person name="Kim S."/>
        </authorList>
    </citation>
    <scope>NUCLEOTIDE SEQUENCE</scope>
    <source>
        <strain evidence="2">KCTC 32182</strain>
    </source>
</reference>
<protein>
    <submittedName>
        <fullName evidence="2">Uncharacterized protein</fullName>
    </submittedName>
</protein>
<comment type="caution">
    <text evidence="2">The sequence shown here is derived from an EMBL/GenBank/DDBJ whole genome shotgun (WGS) entry which is preliminary data.</text>
</comment>
<gene>
    <name evidence="2" type="ORF">GCM10011289_10750</name>
</gene>
<dbReference type="EMBL" id="BMYX01000004">
    <property type="protein sequence ID" value="GGY09726.1"/>
    <property type="molecule type" value="Genomic_DNA"/>
</dbReference>
<reference evidence="2" key="1">
    <citation type="journal article" date="2014" name="Int. J. Syst. Evol. Microbiol.">
        <title>Complete genome sequence of Corynebacterium casei LMG S-19264T (=DSM 44701T), isolated from a smear-ripened cheese.</title>
        <authorList>
            <consortium name="US DOE Joint Genome Institute (JGI-PGF)"/>
            <person name="Walter F."/>
            <person name="Albersmeier A."/>
            <person name="Kalinowski J."/>
            <person name="Ruckert C."/>
        </authorList>
    </citation>
    <scope>NUCLEOTIDE SEQUENCE</scope>
    <source>
        <strain evidence="2">KCTC 32182</strain>
    </source>
</reference>
<name>A0A918U905_9NEIS</name>
<dbReference type="Proteomes" id="UP000645257">
    <property type="component" value="Unassembled WGS sequence"/>
</dbReference>
<keyword evidence="3" id="KW-1185">Reference proteome</keyword>
<evidence type="ECO:0000313" key="2">
    <source>
        <dbReference type="EMBL" id="GGY09726.1"/>
    </source>
</evidence>